<organism evidence="2 3">
    <name type="scientific">Claviceps pusilla</name>
    <dbReference type="NCBI Taxonomy" id="123648"/>
    <lineage>
        <taxon>Eukaryota</taxon>
        <taxon>Fungi</taxon>
        <taxon>Dikarya</taxon>
        <taxon>Ascomycota</taxon>
        <taxon>Pezizomycotina</taxon>
        <taxon>Sordariomycetes</taxon>
        <taxon>Hypocreomycetidae</taxon>
        <taxon>Hypocreales</taxon>
        <taxon>Clavicipitaceae</taxon>
        <taxon>Claviceps</taxon>
    </lineage>
</organism>
<feature type="compositionally biased region" description="Acidic residues" evidence="1">
    <location>
        <begin position="27"/>
        <end position="53"/>
    </location>
</feature>
<dbReference type="AlphaFoldDB" id="A0A9P7SWB5"/>
<gene>
    <name evidence="2" type="ORF">E4U43_000969</name>
</gene>
<sequence>PEFMDYPRAQMLLIGDTTAFGKKVEGDSEEAGTEAETDSEEDAAQESDGDGDGDNVPGVLNQLESEHVERMKHLSAQDAEAIYADLQSRALAHSDSGRG</sequence>
<comment type="caution">
    <text evidence="2">The sequence shown here is derived from an EMBL/GenBank/DDBJ whole genome shotgun (WGS) entry which is preliminary data.</text>
</comment>
<dbReference type="Proteomes" id="UP000748025">
    <property type="component" value="Unassembled WGS sequence"/>
</dbReference>
<reference evidence="2" key="1">
    <citation type="journal article" date="2020" name="bioRxiv">
        <title>Whole genome comparisons of ergot fungi reveals the divergence and evolution of species within the genus Claviceps are the result of varying mechanisms driving genome evolution and host range expansion.</title>
        <authorList>
            <person name="Wyka S.A."/>
            <person name="Mondo S.J."/>
            <person name="Liu M."/>
            <person name="Dettman J."/>
            <person name="Nalam V."/>
            <person name="Broders K.D."/>
        </authorList>
    </citation>
    <scope>NUCLEOTIDE SEQUENCE</scope>
    <source>
        <strain evidence="2">CCC 602</strain>
    </source>
</reference>
<proteinExistence type="predicted"/>
<protein>
    <submittedName>
        <fullName evidence="2">Uncharacterized protein</fullName>
    </submittedName>
</protein>
<evidence type="ECO:0000313" key="2">
    <source>
        <dbReference type="EMBL" id="KAG6003108.1"/>
    </source>
</evidence>
<feature type="region of interest" description="Disordered" evidence="1">
    <location>
        <begin position="18"/>
        <end position="59"/>
    </location>
</feature>
<evidence type="ECO:0000256" key="1">
    <source>
        <dbReference type="SAM" id="MobiDB-lite"/>
    </source>
</evidence>
<accession>A0A9P7SWB5</accession>
<dbReference type="EMBL" id="SRPW01001300">
    <property type="protein sequence ID" value="KAG6003108.1"/>
    <property type="molecule type" value="Genomic_DNA"/>
</dbReference>
<evidence type="ECO:0000313" key="3">
    <source>
        <dbReference type="Proteomes" id="UP000748025"/>
    </source>
</evidence>
<name>A0A9P7SWB5_9HYPO</name>
<keyword evidence="3" id="KW-1185">Reference proteome</keyword>
<feature type="non-terminal residue" evidence="2">
    <location>
        <position position="1"/>
    </location>
</feature>
<dbReference type="OrthoDB" id="10468849at2759"/>